<sequence length="592" mass="64515">YQLSPPASSHNLGADNERLLLPWRRGHAITCRRPDAKAPSVLFLSSEYSLKPQWRHLLTPAEGRAPQPASGAAAGPTHGGPSVSWRRGARSSFFIIGIFERETWALHFCKLAQILAEALRLKTESFFLYVLGERRGHGVTLTGRQSVTRTADLSRGFPVTRPDLRFWPDALCVKLIIGPEFFTVRPRLCRFNRVAFLQITMHLIGVVLILVVTGIAKGWECSAACSTENGFCEKPGKCRCKPGWEGENCDRCLPFPGCLHGACEKAWQCVCREGWVGSLCDQDTRLCSSKPCPSNATCIERGEGGYLCVCPQGYVGENCQMKQRLCLLNGSPCQNGGTCVEAGGSAADPSCLCPPGFSGALCDISAGSCQPNPCLNGGDCTDHGLAFTCACPPGFTSFTCNDTSSLSACAGAPCANDGTCVGQSDGTFRCICQKWFTGPTCSLHHRQRSRTRPANTRPVEHRGFALTPQHYSLPAHAFHKLLRPPERDLLKITLKESVHSSGVLVTHGQLICFGMLALLTCLVILGTTGIVFFGRCETWLANAKYSQLVRQQREHLLREAGSASQEEPEHSVNIILPEKIRLSSFGRHYTSI</sequence>
<dbReference type="GO" id="GO:0007157">
    <property type="term" value="P:heterophilic cell-cell adhesion via plasma membrane cell adhesion molecules"/>
    <property type="evidence" value="ECO:0007669"/>
    <property type="project" value="TreeGrafter"/>
</dbReference>
<feature type="disulfide bond" evidence="10">
    <location>
        <begin position="353"/>
        <end position="362"/>
    </location>
</feature>
<feature type="disulfide bond" evidence="10">
    <location>
        <begin position="310"/>
        <end position="319"/>
    </location>
</feature>
<dbReference type="SMART" id="SM00181">
    <property type="entry name" value="EGF"/>
    <property type="match status" value="6"/>
</dbReference>
<organism evidence="14 15">
    <name type="scientific">Gambusia affinis</name>
    <name type="common">Western mosquitofish</name>
    <name type="synonym">Heterandria affinis</name>
    <dbReference type="NCBI Taxonomy" id="33528"/>
    <lineage>
        <taxon>Eukaryota</taxon>
        <taxon>Metazoa</taxon>
        <taxon>Chordata</taxon>
        <taxon>Craniata</taxon>
        <taxon>Vertebrata</taxon>
        <taxon>Euteleostomi</taxon>
        <taxon>Actinopterygii</taxon>
        <taxon>Neopterygii</taxon>
        <taxon>Teleostei</taxon>
        <taxon>Neoteleostei</taxon>
        <taxon>Acanthomorphata</taxon>
        <taxon>Ovalentaria</taxon>
        <taxon>Atherinomorphae</taxon>
        <taxon>Cyprinodontiformes</taxon>
        <taxon>Poeciliidae</taxon>
        <taxon>Poeciliinae</taxon>
        <taxon>Gambusia</taxon>
    </lineage>
</organism>
<keyword evidence="5" id="KW-0677">Repeat</keyword>
<evidence type="ECO:0000256" key="12">
    <source>
        <dbReference type="SAM" id="Phobius"/>
    </source>
</evidence>
<evidence type="ECO:0000256" key="7">
    <source>
        <dbReference type="ARBA" id="ARBA00023136"/>
    </source>
</evidence>
<comment type="caution">
    <text evidence="10">Lacks conserved residue(s) required for the propagation of feature annotation.</text>
</comment>
<comment type="subcellular location">
    <subcellularLocation>
        <location evidence="1">Membrane</location>
        <topology evidence="1">Single-pass type I membrane protein</topology>
    </subcellularLocation>
</comment>
<name>A0A315VGI1_GAMAF</name>
<keyword evidence="6 12" id="KW-1133">Transmembrane helix</keyword>
<dbReference type="GO" id="GO:0005886">
    <property type="term" value="C:plasma membrane"/>
    <property type="evidence" value="ECO:0007669"/>
    <property type="project" value="TreeGrafter"/>
</dbReference>
<evidence type="ECO:0000256" key="11">
    <source>
        <dbReference type="SAM" id="MobiDB-lite"/>
    </source>
</evidence>
<evidence type="ECO:0000256" key="3">
    <source>
        <dbReference type="ARBA" id="ARBA00022692"/>
    </source>
</evidence>
<evidence type="ECO:0000256" key="6">
    <source>
        <dbReference type="ARBA" id="ARBA00022989"/>
    </source>
</evidence>
<feature type="region of interest" description="Disordered" evidence="11">
    <location>
        <begin position="62"/>
        <end position="83"/>
    </location>
</feature>
<keyword evidence="3 12" id="KW-0812">Transmembrane</keyword>
<evidence type="ECO:0000256" key="2">
    <source>
        <dbReference type="ARBA" id="ARBA00022536"/>
    </source>
</evidence>
<evidence type="ECO:0000313" key="14">
    <source>
        <dbReference type="EMBL" id="PWA22547.1"/>
    </source>
</evidence>
<feature type="domain" description="EGF-like" evidence="13">
    <location>
        <begin position="365"/>
        <end position="401"/>
    </location>
</feature>
<dbReference type="AlphaFoldDB" id="A0A315VGI1"/>
<feature type="domain" description="EGF-like" evidence="13">
    <location>
        <begin position="217"/>
        <end position="250"/>
    </location>
</feature>
<comment type="caution">
    <text evidence="14">The sequence shown here is derived from an EMBL/GenBank/DDBJ whole genome shotgun (WGS) entry which is preliminary data.</text>
</comment>
<reference evidence="14 15" key="1">
    <citation type="journal article" date="2018" name="G3 (Bethesda)">
        <title>A High-Quality Reference Genome for the Invasive Mosquitofish Gambusia affinis Using a Chicago Library.</title>
        <authorList>
            <person name="Hoffberg S.L."/>
            <person name="Troendle N.J."/>
            <person name="Glenn T.C."/>
            <person name="Mahmud O."/>
            <person name="Louha S."/>
            <person name="Chalopin D."/>
            <person name="Bennetzen J.L."/>
            <person name="Mauricio R."/>
        </authorList>
    </citation>
    <scope>NUCLEOTIDE SEQUENCE [LARGE SCALE GENOMIC DNA]</scope>
    <source>
        <strain evidence="14">NE01/NJP1002.9</strain>
        <tissue evidence="14">Muscle</tissue>
    </source>
</reference>
<dbReference type="CDD" id="cd00054">
    <property type="entry name" value="EGF_CA"/>
    <property type="match status" value="3"/>
</dbReference>
<keyword evidence="9" id="KW-0325">Glycoprotein</keyword>
<dbReference type="PANTHER" id="PTHR24049">
    <property type="entry name" value="CRUMBS FAMILY MEMBER"/>
    <property type="match status" value="1"/>
</dbReference>
<evidence type="ECO:0000256" key="10">
    <source>
        <dbReference type="PROSITE-ProRule" id="PRU00076"/>
    </source>
</evidence>
<dbReference type="InterPro" id="IPR000742">
    <property type="entry name" value="EGF"/>
</dbReference>
<dbReference type="GO" id="GO:0045197">
    <property type="term" value="P:establishment or maintenance of epithelial cell apical/basal polarity"/>
    <property type="evidence" value="ECO:0007669"/>
    <property type="project" value="TreeGrafter"/>
</dbReference>
<dbReference type="InterPro" id="IPR051022">
    <property type="entry name" value="Notch_Cell-Fate_Det"/>
</dbReference>
<evidence type="ECO:0000256" key="8">
    <source>
        <dbReference type="ARBA" id="ARBA00023157"/>
    </source>
</evidence>
<feature type="domain" description="EGF-like" evidence="13">
    <location>
        <begin position="322"/>
        <end position="363"/>
    </location>
</feature>
<keyword evidence="2 10" id="KW-0245">EGF-like domain</keyword>
<dbReference type="GO" id="GO:0005509">
    <property type="term" value="F:calcium ion binding"/>
    <property type="evidence" value="ECO:0007669"/>
    <property type="project" value="InterPro"/>
</dbReference>
<dbReference type="FunFam" id="2.10.25.10:FF:000012">
    <property type="entry name" value="Delta-like protein"/>
    <property type="match status" value="1"/>
</dbReference>
<dbReference type="FunFam" id="2.10.25.10:FF:000118">
    <property type="entry name" value="protein delta homolog 2"/>
    <property type="match status" value="1"/>
</dbReference>
<dbReference type="InterPro" id="IPR000152">
    <property type="entry name" value="EGF-type_Asp/Asn_hydroxyl_site"/>
</dbReference>
<keyword evidence="7 12" id="KW-0472">Membrane</keyword>
<dbReference type="PANTHER" id="PTHR24049:SF42">
    <property type="entry name" value="DELTA LIKE NON-CANONICAL NOTCH LIGAND 1"/>
    <property type="match status" value="1"/>
</dbReference>
<feature type="non-terminal residue" evidence="14">
    <location>
        <position position="592"/>
    </location>
</feature>
<evidence type="ECO:0000256" key="9">
    <source>
        <dbReference type="ARBA" id="ARBA00023180"/>
    </source>
</evidence>
<evidence type="ECO:0000313" key="15">
    <source>
        <dbReference type="Proteomes" id="UP000250572"/>
    </source>
</evidence>
<feature type="domain" description="EGF-like" evidence="13">
    <location>
        <begin position="405"/>
        <end position="442"/>
    </location>
</feature>
<dbReference type="STRING" id="33528.ENSGAFP00000011147"/>
<dbReference type="PROSITE" id="PS00010">
    <property type="entry name" value="ASX_HYDROXYL"/>
    <property type="match status" value="1"/>
</dbReference>
<feature type="disulfide bond" evidence="10">
    <location>
        <begin position="432"/>
        <end position="441"/>
    </location>
</feature>
<feature type="non-terminal residue" evidence="14">
    <location>
        <position position="1"/>
    </location>
</feature>
<evidence type="ECO:0000256" key="4">
    <source>
        <dbReference type="ARBA" id="ARBA00022729"/>
    </source>
</evidence>
<dbReference type="GO" id="GO:0032991">
    <property type="term" value="C:protein-containing complex"/>
    <property type="evidence" value="ECO:0007669"/>
    <property type="project" value="TreeGrafter"/>
</dbReference>
<dbReference type="InterPro" id="IPR013032">
    <property type="entry name" value="EGF-like_CS"/>
</dbReference>
<dbReference type="GO" id="GO:0007417">
    <property type="term" value="P:central nervous system development"/>
    <property type="evidence" value="ECO:0007669"/>
    <property type="project" value="UniProtKB-ARBA"/>
</dbReference>
<gene>
    <name evidence="14" type="ORF">CCH79_00015125</name>
</gene>
<dbReference type="FunFam" id="2.10.25.10:FF:000018">
    <property type="entry name" value="Delta-like 1"/>
    <property type="match status" value="1"/>
</dbReference>
<evidence type="ECO:0000256" key="5">
    <source>
        <dbReference type="ARBA" id="ARBA00022737"/>
    </source>
</evidence>
<dbReference type="EMBL" id="NHOQ01001703">
    <property type="protein sequence ID" value="PWA22547.1"/>
    <property type="molecule type" value="Genomic_DNA"/>
</dbReference>
<keyword evidence="4" id="KW-0732">Signal</keyword>
<keyword evidence="15" id="KW-1185">Reference proteome</keyword>
<proteinExistence type="predicted"/>
<feature type="transmembrane region" description="Helical" evidence="12">
    <location>
        <begin position="194"/>
        <end position="216"/>
    </location>
</feature>
<dbReference type="InterPro" id="IPR001881">
    <property type="entry name" value="EGF-like_Ca-bd_dom"/>
</dbReference>
<dbReference type="PROSITE" id="PS00022">
    <property type="entry name" value="EGF_1"/>
    <property type="match status" value="4"/>
</dbReference>
<feature type="disulfide bond" evidence="10">
    <location>
        <begin position="391"/>
        <end position="400"/>
    </location>
</feature>
<evidence type="ECO:0000259" key="13">
    <source>
        <dbReference type="PROSITE" id="PS50026"/>
    </source>
</evidence>
<dbReference type="Proteomes" id="UP000250572">
    <property type="component" value="Unassembled WGS sequence"/>
</dbReference>
<dbReference type="SMART" id="SM00179">
    <property type="entry name" value="EGF_CA"/>
    <property type="match status" value="4"/>
</dbReference>
<protein>
    <recommendedName>
        <fullName evidence="13">EGF-like domain-containing protein</fullName>
    </recommendedName>
</protein>
<dbReference type="Pfam" id="PF21700">
    <property type="entry name" value="EGF_DL_JAG"/>
    <property type="match status" value="1"/>
</dbReference>
<dbReference type="PROSITE" id="PS01186">
    <property type="entry name" value="EGF_2"/>
    <property type="match status" value="4"/>
</dbReference>
<keyword evidence="8 10" id="KW-1015">Disulfide bond</keyword>
<dbReference type="Gene3D" id="2.10.25.10">
    <property type="entry name" value="Laminin"/>
    <property type="match status" value="5"/>
</dbReference>
<feature type="disulfide bond" evidence="10">
    <location>
        <begin position="240"/>
        <end position="249"/>
    </location>
</feature>
<dbReference type="Pfam" id="PF00008">
    <property type="entry name" value="EGF"/>
    <property type="match status" value="3"/>
</dbReference>
<evidence type="ECO:0000256" key="1">
    <source>
        <dbReference type="ARBA" id="ARBA00004479"/>
    </source>
</evidence>
<dbReference type="Pfam" id="PF12661">
    <property type="entry name" value="hEGF"/>
    <property type="match status" value="1"/>
</dbReference>
<feature type="domain" description="EGF-like" evidence="13">
    <location>
        <begin position="283"/>
        <end position="320"/>
    </location>
</feature>
<feature type="compositionally biased region" description="Low complexity" evidence="11">
    <location>
        <begin position="63"/>
        <end position="76"/>
    </location>
</feature>
<dbReference type="PROSITE" id="PS50026">
    <property type="entry name" value="EGF_3"/>
    <property type="match status" value="5"/>
</dbReference>
<accession>A0A315VGI1</accession>
<dbReference type="SUPFAM" id="SSF57196">
    <property type="entry name" value="EGF/Laminin"/>
    <property type="match status" value="4"/>
</dbReference>
<feature type="transmembrane region" description="Helical" evidence="12">
    <location>
        <begin position="513"/>
        <end position="534"/>
    </location>
</feature>